<keyword evidence="1" id="KW-0175">Coiled coil</keyword>
<accession>A0ABR2ZA97</accession>
<evidence type="ECO:0000313" key="4">
    <source>
        <dbReference type="Proteomes" id="UP001437256"/>
    </source>
</evidence>
<comment type="caution">
    <text evidence="3">The sequence shown here is derived from an EMBL/GenBank/DDBJ whole genome shotgun (WGS) entry which is preliminary data.</text>
</comment>
<proteinExistence type="predicted"/>
<evidence type="ECO:0000256" key="2">
    <source>
        <dbReference type="SAM" id="MobiDB-lite"/>
    </source>
</evidence>
<feature type="compositionally biased region" description="Polar residues" evidence="2">
    <location>
        <begin position="1"/>
        <end position="42"/>
    </location>
</feature>
<protein>
    <submittedName>
        <fullName evidence="3">Uncharacterized protein</fullName>
    </submittedName>
</protein>
<evidence type="ECO:0000313" key="3">
    <source>
        <dbReference type="EMBL" id="KAL0058496.1"/>
    </source>
</evidence>
<keyword evidence="4" id="KW-1185">Reference proteome</keyword>
<reference evidence="3 4" key="1">
    <citation type="submission" date="2024-05" db="EMBL/GenBank/DDBJ databases">
        <title>A draft genome resource for the thread blight pathogen Marasmius tenuissimus strain MS-2.</title>
        <authorList>
            <person name="Yulfo-Soto G.E."/>
            <person name="Baruah I.K."/>
            <person name="Amoako-Attah I."/>
            <person name="Bukari Y."/>
            <person name="Meinhardt L.W."/>
            <person name="Bailey B.A."/>
            <person name="Cohen S.P."/>
        </authorList>
    </citation>
    <scope>NUCLEOTIDE SEQUENCE [LARGE SCALE GENOMIC DNA]</scope>
    <source>
        <strain evidence="3 4">MS-2</strain>
    </source>
</reference>
<feature type="compositionally biased region" description="Gly residues" evidence="2">
    <location>
        <begin position="76"/>
        <end position="85"/>
    </location>
</feature>
<evidence type="ECO:0000256" key="1">
    <source>
        <dbReference type="SAM" id="Coils"/>
    </source>
</evidence>
<dbReference type="EMBL" id="JBBXMP010000306">
    <property type="protein sequence ID" value="KAL0058496.1"/>
    <property type="molecule type" value="Genomic_DNA"/>
</dbReference>
<gene>
    <name evidence="3" type="ORF">AAF712_014813</name>
</gene>
<organism evidence="3 4">
    <name type="scientific">Marasmius tenuissimus</name>
    <dbReference type="NCBI Taxonomy" id="585030"/>
    <lineage>
        <taxon>Eukaryota</taxon>
        <taxon>Fungi</taxon>
        <taxon>Dikarya</taxon>
        <taxon>Basidiomycota</taxon>
        <taxon>Agaricomycotina</taxon>
        <taxon>Agaricomycetes</taxon>
        <taxon>Agaricomycetidae</taxon>
        <taxon>Agaricales</taxon>
        <taxon>Marasmiineae</taxon>
        <taxon>Marasmiaceae</taxon>
        <taxon>Marasmius</taxon>
    </lineage>
</organism>
<dbReference type="Proteomes" id="UP001437256">
    <property type="component" value="Unassembled WGS sequence"/>
</dbReference>
<name>A0ABR2ZA97_9AGAR</name>
<feature type="coiled-coil region" evidence="1">
    <location>
        <begin position="226"/>
        <end position="284"/>
    </location>
</feature>
<feature type="region of interest" description="Disordered" evidence="2">
    <location>
        <begin position="1"/>
        <end position="91"/>
    </location>
</feature>
<sequence length="290" mass="32040">MLCSASPASNTSEAVMILPQSQQNQSLPTAPVSNNNQESQPGNGEPLSLKQSNSPVPSLEPAGDSKDEATQIAGRDGWGNGGTTWGSGWENASAKWVREDFEETERDWLTKCKAQSPKLTSLNIKESSWGHDTSRFVWRSSQDHPTDRHVTHATRGDLGDILLPTGPERPSALDNVPTNKWARIQLIRSLREAQESHIPGPNFTLLQVASCLVPIQTELSVVRSIMSQGEEEIKKIRDRQAKLDAEVRQLDDKVQAIRDANLEVEAAVKRLVEVEMDLKDLESIVLAYCQ</sequence>